<evidence type="ECO:0000256" key="2">
    <source>
        <dbReference type="ARBA" id="ARBA00004696"/>
    </source>
</evidence>
<dbReference type="KEGG" id="ntr:B0W44_14045"/>
<proteinExistence type="inferred from homology"/>
<evidence type="ECO:0000259" key="10">
    <source>
        <dbReference type="Pfam" id="PF00218"/>
    </source>
</evidence>
<keyword evidence="5 9" id="KW-0210">Decarboxylase</keyword>
<keyword evidence="4 9" id="KW-0028">Amino-acid biosynthesis</keyword>
<evidence type="ECO:0000256" key="1">
    <source>
        <dbReference type="ARBA" id="ARBA00001633"/>
    </source>
</evidence>
<evidence type="ECO:0000256" key="9">
    <source>
        <dbReference type="HAMAP-Rule" id="MF_00134"/>
    </source>
</evidence>
<dbReference type="FunFam" id="3.20.20.70:FF:000024">
    <property type="entry name" value="Indole-3-glycerol phosphate synthase"/>
    <property type="match status" value="1"/>
</dbReference>
<evidence type="ECO:0000256" key="6">
    <source>
        <dbReference type="ARBA" id="ARBA00022822"/>
    </source>
</evidence>
<dbReference type="InterPro" id="IPR011060">
    <property type="entry name" value="RibuloseP-bd_barrel"/>
</dbReference>
<comment type="catalytic activity">
    <reaction evidence="1 9">
        <text>1-(2-carboxyphenylamino)-1-deoxy-D-ribulose 5-phosphate + H(+) = (1S,2R)-1-C-(indol-3-yl)glycerol 3-phosphate + CO2 + H2O</text>
        <dbReference type="Rhea" id="RHEA:23476"/>
        <dbReference type="ChEBI" id="CHEBI:15377"/>
        <dbReference type="ChEBI" id="CHEBI:15378"/>
        <dbReference type="ChEBI" id="CHEBI:16526"/>
        <dbReference type="ChEBI" id="CHEBI:58613"/>
        <dbReference type="ChEBI" id="CHEBI:58866"/>
        <dbReference type="EC" id="4.1.1.48"/>
    </reaction>
</comment>
<name>A0A1U9K9L8_9BACL</name>
<keyword evidence="6 9" id="KW-0822">Tryptophan biosynthesis</keyword>
<dbReference type="Proteomes" id="UP000188603">
    <property type="component" value="Chromosome"/>
</dbReference>
<evidence type="ECO:0000313" key="11">
    <source>
        <dbReference type="EMBL" id="AQS56706.1"/>
    </source>
</evidence>
<dbReference type="GO" id="GO:0004425">
    <property type="term" value="F:indole-3-glycerol-phosphate synthase activity"/>
    <property type="evidence" value="ECO:0007669"/>
    <property type="project" value="UniProtKB-UniRule"/>
</dbReference>
<dbReference type="InterPro" id="IPR013798">
    <property type="entry name" value="Indole-3-glycerol_P_synth_dom"/>
</dbReference>
<reference evidence="11 12" key="1">
    <citation type="journal article" date="2015" name="Int. J. Syst. Evol. Microbiol.">
        <title>Novibacillus thermophilus gen. nov., sp. nov., a Gram-staining-negative and moderately thermophilic member of the family Thermoactinomycetaceae.</title>
        <authorList>
            <person name="Yang G."/>
            <person name="Chen J."/>
            <person name="Zhou S."/>
        </authorList>
    </citation>
    <scope>NUCLEOTIDE SEQUENCE [LARGE SCALE GENOMIC DNA]</scope>
    <source>
        <strain evidence="11 12">SG-1</strain>
    </source>
</reference>
<evidence type="ECO:0000256" key="3">
    <source>
        <dbReference type="ARBA" id="ARBA00008737"/>
    </source>
</evidence>
<dbReference type="InterPro" id="IPR013785">
    <property type="entry name" value="Aldolase_TIM"/>
</dbReference>
<dbReference type="RefSeq" id="WP_077720569.1">
    <property type="nucleotide sequence ID" value="NZ_CP019699.1"/>
</dbReference>
<accession>A0A1U9K9L8</accession>
<dbReference type="AlphaFoldDB" id="A0A1U9K9L8"/>
<dbReference type="Pfam" id="PF00218">
    <property type="entry name" value="IGPS"/>
    <property type="match status" value="1"/>
</dbReference>
<sequence length="257" mass="28686">MFLERILEEKKKEVEQLKQRRDAFPETRAVRRSLSQALKEGPQQFGLIAEVKKASPSKGLIRADFDPTAIACRYASAGAQAVSVLTDKTFFQGDLSYLTSIRKVVDLPLLRKDFIIDRIQIDESVAFGADAILLIAAALEQKQLTDLCRYAQKRGLEVLLEIHTEEELAPAIEAQPDVIGINNRNLHTFDVSLDVTRRLIRHIPQTIPVVSESGISTPEVMQELQTLGLSGVLVGEFLMRQEDVADGIHYLRGVPAR</sequence>
<comment type="similarity">
    <text evidence="3 9">Belongs to the TrpC family.</text>
</comment>
<evidence type="ECO:0000313" key="12">
    <source>
        <dbReference type="Proteomes" id="UP000188603"/>
    </source>
</evidence>
<dbReference type="EC" id="4.1.1.48" evidence="9"/>
<comment type="pathway">
    <text evidence="2 9">Amino-acid biosynthesis; L-tryptophan biosynthesis; L-tryptophan from chorismate: step 4/5.</text>
</comment>
<protein>
    <recommendedName>
        <fullName evidence="9">Indole-3-glycerol phosphate synthase</fullName>
        <shortName evidence="9">IGPS</shortName>
        <ecNumber evidence="9">4.1.1.48</ecNumber>
    </recommendedName>
</protein>
<keyword evidence="12" id="KW-1185">Reference proteome</keyword>
<evidence type="ECO:0000256" key="8">
    <source>
        <dbReference type="ARBA" id="ARBA00023239"/>
    </source>
</evidence>
<dbReference type="STRING" id="1471761.B0W44_14045"/>
<dbReference type="OrthoDB" id="9804217at2"/>
<dbReference type="UniPathway" id="UPA00035">
    <property type="reaction ID" value="UER00043"/>
</dbReference>
<keyword evidence="8 9" id="KW-0456">Lyase</keyword>
<evidence type="ECO:0000256" key="7">
    <source>
        <dbReference type="ARBA" id="ARBA00023141"/>
    </source>
</evidence>
<dbReference type="HAMAP" id="MF_00134_B">
    <property type="entry name" value="IGPS_B"/>
    <property type="match status" value="1"/>
</dbReference>
<dbReference type="GO" id="GO:0004640">
    <property type="term" value="F:phosphoribosylanthranilate isomerase activity"/>
    <property type="evidence" value="ECO:0007669"/>
    <property type="project" value="TreeGrafter"/>
</dbReference>
<feature type="domain" description="Indole-3-glycerol phosphate synthase" evidence="10">
    <location>
        <begin position="3"/>
        <end position="250"/>
    </location>
</feature>
<keyword evidence="7 9" id="KW-0057">Aromatic amino acid biosynthesis</keyword>
<evidence type="ECO:0000256" key="5">
    <source>
        <dbReference type="ARBA" id="ARBA00022793"/>
    </source>
</evidence>
<evidence type="ECO:0000256" key="4">
    <source>
        <dbReference type="ARBA" id="ARBA00022605"/>
    </source>
</evidence>
<dbReference type="GO" id="GO:0000162">
    <property type="term" value="P:L-tryptophan biosynthetic process"/>
    <property type="evidence" value="ECO:0007669"/>
    <property type="project" value="UniProtKB-UniRule"/>
</dbReference>
<organism evidence="11 12">
    <name type="scientific">Novibacillus thermophilus</name>
    <dbReference type="NCBI Taxonomy" id="1471761"/>
    <lineage>
        <taxon>Bacteria</taxon>
        <taxon>Bacillati</taxon>
        <taxon>Bacillota</taxon>
        <taxon>Bacilli</taxon>
        <taxon>Bacillales</taxon>
        <taxon>Thermoactinomycetaceae</taxon>
        <taxon>Novibacillus</taxon>
    </lineage>
</organism>
<dbReference type="NCBIfam" id="NF001377">
    <property type="entry name" value="PRK00278.2-4"/>
    <property type="match status" value="1"/>
</dbReference>
<dbReference type="Gene3D" id="3.20.20.70">
    <property type="entry name" value="Aldolase class I"/>
    <property type="match status" value="1"/>
</dbReference>
<dbReference type="CDD" id="cd00331">
    <property type="entry name" value="IGPS"/>
    <property type="match status" value="1"/>
</dbReference>
<dbReference type="PANTHER" id="PTHR22854">
    <property type="entry name" value="TRYPTOPHAN BIOSYNTHESIS PROTEIN"/>
    <property type="match status" value="1"/>
</dbReference>
<gene>
    <name evidence="9" type="primary">trpC</name>
    <name evidence="11" type="ORF">B0W44_14045</name>
</gene>
<dbReference type="InterPro" id="IPR001468">
    <property type="entry name" value="Indole-3-GlycerolPSynthase_CS"/>
</dbReference>
<dbReference type="EMBL" id="CP019699">
    <property type="protein sequence ID" value="AQS56706.1"/>
    <property type="molecule type" value="Genomic_DNA"/>
</dbReference>
<dbReference type="InterPro" id="IPR045186">
    <property type="entry name" value="Indole-3-glycerol_P_synth"/>
</dbReference>
<dbReference type="SUPFAM" id="SSF51366">
    <property type="entry name" value="Ribulose-phoshate binding barrel"/>
    <property type="match status" value="1"/>
</dbReference>
<dbReference type="PANTHER" id="PTHR22854:SF2">
    <property type="entry name" value="INDOLE-3-GLYCEROL-PHOSPHATE SYNTHASE"/>
    <property type="match status" value="1"/>
</dbReference>
<dbReference type="PROSITE" id="PS00614">
    <property type="entry name" value="IGPS"/>
    <property type="match status" value="1"/>
</dbReference>